<accession>A0AB72ZKT7</accession>
<organism evidence="1 2">
    <name type="scientific">Yersinia pestis PY-08</name>
    <dbReference type="NCBI Taxonomy" id="992134"/>
    <lineage>
        <taxon>Bacteria</taxon>
        <taxon>Pseudomonadati</taxon>
        <taxon>Pseudomonadota</taxon>
        <taxon>Gammaproteobacteria</taxon>
        <taxon>Enterobacterales</taxon>
        <taxon>Yersiniaceae</taxon>
        <taxon>Yersinia</taxon>
    </lineage>
</organism>
<dbReference type="AlphaFoldDB" id="A0AB72ZKT7"/>
<name>A0AB72ZKT7_YERPE</name>
<evidence type="ECO:0000313" key="1">
    <source>
        <dbReference type="EMBL" id="EIR19678.1"/>
    </source>
</evidence>
<comment type="caution">
    <text evidence="1">The sequence shown here is derived from an EMBL/GenBank/DDBJ whole genome shotgun (WGS) entry which is preliminary data.</text>
</comment>
<protein>
    <recommendedName>
        <fullName evidence="3">Transposase</fullName>
    </recommendedName>
</protein>
<evidence type="ECO:0008006" key="3">
    <source>
        <dbReference type="Google" id="ProtNLM"/>
    </source>
</evidence>
<proteinExistence type="predicted"/>
<dbReference type="Proteomes" id="UP000003231">
    <property type="component" value="Unassembled WGS sequence"/>
</dbReference>
<sequence>MQSQTFIDLGATRISCAYLIRQRLHFSLPPGRIKNRQGE</sequence>
<gene>
    <name evidence="1" type="ORF">YPPY08_2089</name>
</gene>
<evidence type="ECO:0000313" key="2">
    <source>
        <dbReference type="Proteomes" id="UP000003231"/>
    </source>
</evidence>
<reference evidence="1 2" key="1">
    <citation type="submission" date="2012-05" db="EMBL/GenBank/DDBJ databases">
        <title>Genome sequence of Yersinia Pestis PY-08.</title>
        <authorList>
            <person name="Santana-Cruz I."/>
            <person name="Sengamalay N."/>
            <person name="McCracken C."/>
            <person name="Daugherty S.C."/>
            <person name="Maroo A."/>
            <person name="Vara P.G."/>
            <person name="Tallon L.J."/>
            <person name="Sadzewicz L."/>
            <person name="Vinetz J.M."/>
            <person name="Cespedes Zambrano M.J."/>
            <person name="Fraser-Liggett C.M."/>
            <person name="Tettelin H."/>
        </authorList>
    </citation>
    <scope>NUCLEOTIDE SEQUENCE [LARGE SCALE GENOMIC DNA]</scope>
    <source>
        <strain evidence="1 2">PY-08</strain>
    </source>
</reference>
<dbReference type="EMBL" id="AKRT01000266">
    <property type="protein sequence ID" value="EIR19678.1"/>
    <property type="molecule type" value="Genomic_DNA"/>
</dbReference>